<evidence type="ECO:0000256" key="3">
    <source>
        <dbReference type="ARBA" id="ARBA00023163"/>
    </source>
</evidence>
<dbReference type="InterPro" id="IPR049484">
    <property type="entry name" value="Rv0078-like_C"/>
</dbReference>
<feature type="domain" description="HTH tetR-type" evidence="5">
    <location>
        <begin position="1"/>
        <end position="55"/>
    </location>
</feature>
<dbReference type="GO" id="GO:0000976">
    <property type="term" value="F:transcription cis-regulatory region binding"/>
    <property type="evidence" value="ECO:0007669"/>
    <property type="project" value="TreeGrafter"/>
</dbReference>
<accession>A0A4Q7KUQ1</accession>
<evidence type="ECO:0000313" key="6">
    <source>
        <dbReference type="EMBL" id="RZS40728.1"/>
    </source>
</evidence>
<evidence type="ECO:0000256" key="2">
    <source>
        <dbReference type="ARBA" id="ARBA00023125"/>
    </source>
</evidence>
<feature type="DNA-binding region" description="H-T-H motif" evidence="4">
    <location>
        <begin position="18"/>
        <end position="37"/>
    </location>
</feature>
<dbReference type="PANTHER" id="PTHR30055:SF234">
    <property type="entry name" value="HTH-TYPE TRANSCRIPTIONAL REGULATOR BETI"/>
    <property type="match status" value="1"/>
</dbReference>
<dbReference type="SUPFAM" id="SSF46689">
    <property type="entry name" value="Homeodomain-like"/>
    <property type="match status" value="1"/>
</dbReference>
<dbReference type="PROSITE" id="PS50977">
    <property type="entry name" value="HTH_TETR_2"/>
    <property type="match status" value="1"/>
</dbReference>
<name>A0A4Q7KUQ1_9PSEU</name>
<dbReference type="InterPro" id="IPR050109">
    <property type="entry name" value="HTH-type_TetR-like_transc_reg"/>
</dbReference>
<dbReference type="Gene3D" id="1.10.357.10">
    <property type="entry name" value="Tetracycline Repressor, domain 2"/>
    <property type="match status" value="1"/>
</dbReference>
<dbReference type="Pfam" id="PF00440">
    <property type="entry name" value="TetR_N"/>
    <property type="match status" value="1"/>
</dbReference>
<reference evidence="6 7" key="1">
    <citation type="submission" date="2019-02" db="EMBL/GenBank/DDBJ databases">
        <title>Genomic Encyclopedia of Type Strains, Phase IV (KMG-IV): sequencing the most valuable type-strain genomes for metagenomic binning, comparative biology and taxonomic classification.</title>
        <authorList>
            <person name="Goeker M."/>
        </authorList>
    </citation>
    <scope>NUCLEOTIDE SEQUENCE [LARGE SCALE GENOMIC DNA]</scope>
    <source>
        <strain evidence="6 7">DSM 101727</strain>
    </source>
</reference>
<dbReference type="PANTHER" id="PTHR30055">
    <property type="entry name" value="HTH-TYPE TRANSCRIPTIONAL REGULATOR RUTR"/>
    <property type="match status" value="1"/>
</dbReference>
<dbReference type="GO" id="GO:0003700">
    <property type="term" value="F:DNA-binding transcription factor activity"/>
    <property type="evidence" value="ECO:0007669"/>
    <property type="project" value="TreeGrafter"/>
</dbReference>
<dbReference type="AlphaFoldDB" id="A0A4Q7KUQ1"/>
<dbReference type="PRINTS" id="PR00455">
    <property type="entry name" value="HTHTETR"/>
</dbReference>
<evidence type="ECO:0000313" key="7">
    <source>
        <dbReference type="Proteomes" id="UP000294257"/>
    </source>
</evidence>
<evidence type="ECO:0000256" key="1">
    <source>
        <dbReference type="ARBA" id="ARBA00023015"/>
    </source>
</evidence>
<dbReference type="InterPro" id="IPR001647">
    <property type="entry name" value="HTH_TetR"/>
</dbReference>
<sequence length="184" mass="19775">MIAAARELFAARGYADVPADEIVKAAGVTRGALYHHFDDKQKLFRAVVEQLEAEITAELRELVAGAPDIATVTLAALSAYLDICGRPEVRRLALTDAPTVLGWKEWRALQADHGLGLIADILRRAMDENLVARQRVDVLAQLVLSTVTEAGLIVASADDPAAVRPEVERSLGLFFSALFAGQSG</sequence>
<comment type="caution">
    <text evidence="6">The sequence shown here is derived from an EMBL/GenBank/DDBJ whole genome shotgun (WGS) entry which is preliminary data.</text>
</comment>
<protein>
    <submittedName>
        <fullName evidence="6">TetR family transcriptional regulator</fullName>
    </submittedName>
</protein>
<dbReference type="InterPro" id="IPR009057">
    <property type="entry name" value="Homeodomain-like_sf"/>
</dbReference>
<keyword evidence="1" id="KW-0805">Transcription regulation</keyword>
<dbReference type="EMBL" id="SGWQ01000003">
    <property type="protein sequence ID" value="RZS40728.1"/>
    <property type="molecule type" value="Genomic_DNA"/>
</dbReference>
<dbReference type="Pfam" id="PF21351">
    <property type="entry name" value="TetR_C_41"/>
    <property type="match status" value="1"/>
</dbReference>
<organism evidence="6 7">
    <name type="scientific">Herbihabitans rhizosphaerae</name>
    <dbReference type="NCBI Taxonomy" id="1872711"/>
    <lineage>
        <taxon>Bacteria</taxon>
        <taxon>Bacillati</taxon>
        <taxon>Actinomycetota</taxon>
        <taxon>Actinomycetes</taxon>
        <taxon>Pseudonocardiales</taxon>
        <taxon>Pseudonocardiaceae</taxon>
        <taxon>Herbihabitans</taxon>
    </lineage>
</organism>
<evidence type="ECO:0000256" key="4">
    <source>
        <dbReference type="PROSITE-ProRule" id="PRU00335"/>
    </source>
</evidence>
<keyword evidence="3" id="KW-0804">Transcription</keyword>
<gene>
    <name evidence="6" type="ORF">EV193_10340</name>
</gene>
<keyword evidence="2 4" id="KW-0238">DNA-binding</keyword>
<dbReference type="Proteomes" id="UP000294257">
    <property type="component" value="Unassembled WGS sequence"/>
</dbReference>
<keyword evidence="7" id="KW-1185">Reference proteome</keyword>
<proteinExistence type="predicted"/>
<evidence type="ECO:0000259" key="5">
    <source>
        <dbReference type="PROSITE" id="PS50977"/>
    </source>
</evidence>